<reference evidence="1 2" key="1">
    <citation type="submission" date="2020-02" db="EMBL/GenBank/DDBJ databases">
        <title>Genomic and physiological characterization of two novel Nitrospinaceae genera.</title>
        <authorList>
            <person name="Mueller A.J."/>
            <person name="Jung M.-Y."/>
            <person name="Strachan C.R."/>
            <person name="Herbold C.W."/>
            <person name="Kirkegaard R.H."/>
            <person name="Daims H."/>
        </authorList>
    </citation>
    <scope>NUCLEOTIDE SEQUENCE [LARGE SCALE GENOMIC DNA]</scope>
    <source>
        <strain evidence="1">EB</strain>
    </source>
</reference>
<name>A0A7T0BYB9_9BACT</name>
<organism evidence="1 2">
    <name type="scientific">Candidatus Nitronauta litoralis</name>
    <dbReference type="NCBI Taxonomy" id="2705533"/>
    <lineage>
        <taxon>Bacteria</taxon>
        <taxon>Pseudomonadati</taxon>
        <taxon>Nitrospinota/Tectimicrobiota group</taxon>
        <taxon>Nitrospinota</taxon>
        <taxon>Nitrospinia</taxon>
        <taxon>Nitrospinales</taxon>
        <taxon>Nitrospinaceae</taxon>
        <taxon>Candidatus Nitronauta</taxon>
    </lineage>
</organism>
<sequence>MDQPFKNWTIDLEEKTATDSSGLVIKFTEPTEGTLEGEIQNPDDLENEGDAIPLIQDAARALLAEMKKKRDSLN</sequence>
<protein>
    <submittedName>
        <fullName evidence="1">Uncharacterized protein</fullName>
    </submittedName>
</protein>
<dbReference type="KEGG" id="nli:G3M70_15530"/>
<evidence type="ECO:0000313" key="1">
    <source>
        <dbReference type="EMBL" id="QPJ63209.1"/>
    </source>
</evidence>
<evidence type="ECO:0000313" key="2">
    <source>
        <dbReference type="Proteomes" id="UP000594688"/>
    </source>
</evidence>
<gene>
    <name evidence="1" type="ORF">G3M70_15530</name>
</gene>
<accession>A0A7T0BYB9</accession>
<proteinExistence type="predicted"/>
<dbReference type="Proteomes" id="UP000594688">
    <property type="component" value="Chromosome"/>
</dbReference>
<dbReference type="EMBL" id="CP048685">
    <property type="protein sequence ID" value="QPJ63209.1"/>
    <property type="molecule type" value="Genomic_DNA"/>
</dbReference>
<dbReference type="AlphaFoldDB" id="A0A7T0BYB9"/>